<dbReference type="Pfam" id="PF00557">
    <property type="entry name" value="Peptidase_M24"/>
    <property type="match status" value="1"/>
</dbReference>
<dbReference type="InterPro" id="IPR029149">
    <property type="entry name" value="Creatin/AminoP/Spt16_N"/>
</dbReference>
<evidence type="ECO:0000259" key="4">
    <source>
        <dbReference type="Pfam" id="PF01321"/>
    </source>
</evidence>
<dbReference type="SUPFAM" id="SSF53092">
    <property type="entry name" value="Creatinase/prolidase N-terminal domain"/>
    <property type="match status" value="1"/>
</dbReference>
<dbReference type="InterPro" id="IPR000994">
    <property type="entry name" value="Pept_M24"/>
</dbReference>
<gene>
    <name evidence="5" type="ORF">CBQ26_06005</name>
</gene>
<dbReference type="SUPFAM" id="SSF55920">
    <property type="entry name" value="Creatinase/aminopeptidase"/>
    <property type="match status" value="1"/>
</dbReference>
<dbReference type="InterPro" id="IPR050659">
    <property type="entry name" value="Peptidase_M24B"/>
</dbReference>
<dbReference type="RefSeq" id="WP_088247598.1">
    <property type="nucleotide sequence ID" value="NZ_NHMK01000009.1"/>
</dbReference>
<accession>A0A246BQ54</accession>
<dbReference type="InterPro" id="IPR001714">
    <property type="entry name" value="Pept_M24_MAP"/>
</dbReference>
<dbReference type="Pfam" id="PF01321">
    <property type="entry name" value="Creatinase_N"/>
    <property type="match status" value="1"/>
</dbReference>
<keyword evidence="5" id="KW-0031">Aminopeptidase</keyword>
<evidence type="ECO:0000256" key="2">
    <source>
        <dbReference type="ARBA" id="ARBA00022801"/>
    </source>
</evidence>
<dbReference type="Proteomes" id="UP000197208">
    <property type="component" value="Unassembled WGS sequence"/>
</dbReference>
<evidence type="ECO:0000259" key="3">
    <source>
        <dbReference type="Pfam" id="PF00557"/>
    </source>
</evidence>
<keyword evidence="2" id="KW-0378">Hydrolase</keyword>
<dbReference type="PRINTS" id="PR00599">
    <property type="entry name" value="MAPEPTIDASE"/>
</dbReference>
<dbReference type="Gene3D" id="3.40.350.10">
    <property type="entry name" value="Creatinase/prolidase N-terminal domain"/>
    <property type="match status" value="1"/>
</dbReference>
<feature type="domain" description="Creatinase N-terminal" evidence="4">
    <location>
        <begin position="4"/>
        <end position="126"/>
    </location>
</feature>
<dbReference type="Gene3D" id="3.90.230.10">
    <property type="entry name" value="Creatinase/methionine aminopeptidase superfamily"/>
    <property type="match status" value="1"/>
</dbReference>
<evidence type="ECO:0000256" key="1">
    <source>
        <dbReference type="ARBA" id="ARBA00022723"/>
    </source>
</evidence>
<dbReference type="GO" id="GO:0046872">
    <property type="term" value="F:metal ion binding"/>
    <property type="evidence" value="ECO:0007669"/>
    <property type="project" value="UniProtKB-KW"/>
</dbReference>
<protein>
    <submittedName>
        <fullName evidence="5">Aminopeptidase</fullName>
    </submittedName>
</protein>
<keyword evidence="5" id="KW-0645">Protease</keyword>
<dbReference type="GO" id="GO:0004177">
    <property type="term" value="F:aminopeptidase activity"/>
    <property type="evidence" value="ECO:0007669"/>
    <property type="project" value="UniProtKB-KW"/>
</dbReference>
<dbReference type="AlphaFoldDB" id="A0A246BQ54"/>
<dbReference type="EMBL" id="NHMK01000009">
    <property type="protein sequence ID" value="OWL97795.1"/>
    <property type="molecule type" value="Genomic_DNA"/>
</dbReference>
<proteinExistence type="predicted"/>
<comment type="caution">
    <text evidence="5">The sequence shown here is derived from an EMBL/GenBank/DDBJ whole genome shotgun (WGS) entry which is preliminary data.</text>
</comment>
<dbReference type="PANTHER" id="PTHR46112">
    <property type="entry name" value="AMINOPEPTIDASE"/>
    <property type="match status" value="1"/>
</dbReference>
<feature type="domain" description="Peptidase M24" evidence="3">
    <location>
        <begin position="134"/>
        <end position="335"/>
    </location>
</feature>
<dbReference type="GO" id="GO:0008235">
    <property type="term" value="F:metalloexopeptidase activity"/>
    <property type="evidence" value="ECO:0007669"/>
    <property type="project" value="UniProtKB-ARBA"/>
</dbReference>
<keyword evidence="6" id="KW-1185">Reference proteome</keyword>
<dbReference type="InterPro" id="IPR000587">
    <property type="entry name" value="Creatinase_N"/>
</dbReference>
<sequence>MSQLEQLRAAMGRAGVDALWISDAANVRYLSGFTSGKDGKVLVTPQDATLYTDARYTVQAAQESRVPTFIARPPATLEHAAPGLAGLRVGFEAESLTVAELEQLRTYWPQATLVGTAGLLSDLRMVKTPDEVQAVRDAQALADRVFAQVRPMIRAGVRELDVALEIESLLRRVGAESAFEIIVASGPRGALPHGVASDRVIGDGELVTVDMGARLNGYNSDMTRTVAVGTPSPEMARVYRAVLEAEEAAVRAVRPGVRGADLDALARDILTGHGLGEAFAHSLGHGVGLMVHEGPSLRGSSEDVLRPGMIVTVEPGAYLPDVGGVRIEDLVLVTEDGHEVLSRSEKEAV</sequence>
<dbReference type="PANTHER" id="PTHR46112:SF3">
    <property type="entry name" value="AMINOPEPTIDASE YPDF"/>
    <property type="match status" value="1"/>
</dbReference>
<organism evidence="5 6">
    <name type="scientific">Deinococcus indicus</name>
    <dbReference type="NCBI Taxonomy" id="223556"/>
    <lineage>
        <taxon>Bacteria</taxon>
        <taxon>Thermotogati</taxon>
        <taxon>Deinococcota</taxon>
        <taxon>Deinococci</taxon>
        <taxon>Deinococcales</taxon>
        <taxon>Deinococcaceae</taxon>
        <taxon>Deinococcus</taxon>
    </lineage>
</organism>
<dbReference type="PROSITE" id="PS00491">
    <property type="entry name" value="PROLINE_PEPTIDASE"/>
    <property type="match status" value="1"/>
</dbReference>
<evidence type="ECO:0000313" key="6">
    <source>
        <dbReference type="Proteomes" id="UP000197208"/>
    </source>
</evidence>
<dbReference type="InterPro" id="IPR001131">
    <property type="entry name" value="Peptidase_M24B_aminopep-P_CS"/>
</dbReference>
<dbReference type="InterPro" id="IPR036005">
    <property type="entry name" value="Creatinase/aminopeptidase-like"/>
</dbReference>
<keyword evidence="1" id="KW-0479">Metal-binding</keyword>
<name>A0A246BQ54_9DEIO</name>
<evidence type="ECO:0000313" key="5">
    <source>
        <dbReference type="EMBL" id="OWL97795.1"/>
    </source>
</evidence>
<reference evidence="5 6" key="1">
    <citation type="submission" date="2017-05" db="EMBL/GenBank/DDBJ databases">
        <title>De novo genome assembly of Deniococcus indicus strain DR1.</title>
        <authorList>
            <person name="Chauhan D."/>
            <person name="Yennamalli R.M."/>
            <person name="Priyadarshini R."/>
        </authorList>
    </citation>
    <scope>NUCLEOTIDE SEQUENCE [LARGE SCALE GENOMIC DNA]</scope>
    <source>
        <strain evidence="5 6">DR1</strain>
    </source>
</reference>
<dbReference type="CDD" id="cd01092">
    <property type="entry name" value="APP-like"/>
    <property type="match status" value="1"/>
</dbReference>
<dbReference type="OrthoDB" id="9806388at2"/>